<name>A0AAV3X0F9_9LACT</name>
<dbReference type="PROSITE" id="PS51819">
    <property type="entry name" value="VOC"/>
    <property type="match status" value="1"/>
</dbReference>
<feature type="domain" description="VOC" evidence="6">
    <location>
        <begin position="4"/>
        <end position="126"/>
    </location>
</feature>
<dbReference type="Pfam" id="PF00903">
    <property type="entry name" value="Glyoxalase"/>
    <property type="match status" value="1"/>
</dbReference>
<dbReference type="PANTHER" id="PTHR46036">
    <property type="entry name" value="LACTOYLGLUTATHIONE LYASE"/>
    <property type="match status" value="1"/>
</dbReference>
<evidence type="ECO:0000256" key="4">
    <source>
        <dbReference type="ARBA" id="ARBA00032460"/>
    </source>
</evidence>
<dbReference type="GeneID" id="96912318"/>
<comment type="caution">
    <text evidence="7">The sequence shown here is derived from an EMBL/GenBank/DDBJ whole genome shotgun (WGS) entry which is preliminary data.</text>
</comment>
<evidence type="ECO:0000256" key="1">
    <source>
        <dbReference type="ARBA" id="ARBA00022723"/>
    </source>
</evidence>
<accession>A0AAV3X0F9</accession>
<dbReference type="RefSeq" id="WP_091763289.1">
    <property type="nucleotide sequence ID" value="NZ_BJVX01000026.1"/>
</dbReference>
<protein>
    <recommendedName>
        <fullName evidence="3">Aldoketomutase</fullName>
    </recommendedName>
    <alternativeName>
        <fullName evidence="2">Ketone-aldehyde mutase</fullName>
    </alternativeName>
    <alternativeName>
        <fullName evidence="4">Methylglyoxalase</fullName>
    </alternativeName>
    <alternativeName>
        <fullName evidence="5">S-D-lactoylglutathione methylglyoxal lyase</fullName>
    </alternativeName>
</protein>
<evidence type="ECO:0000313" key="8">
    <source>
        <dbReference type="Proteomes" id="UP000887127"/>
    </source>
</evidence>
<dbReference type="InterPro" id="IPR018146">
    <property type="entry name" value="Glyoxalase_1_CS"/>
</dbReference>
<dbReference type="PROSITE" id="PS00934">
    <property type="entry name" value="GLYOXALASE_I_1"/>
    <property type="match status" value="1"/>
</dbReference>
<dbReference type="GO" id="GO:0046872">
    <property type="term" value="F:metal ion binding"/>
    <property type="evidence" value="ECO:0007669"/>
    <property type="project" value="UniProtKB-KW"/>
</dbReference>
<evidence type="ECO:0000256" key="5">
    <source>
        <dbReference type="ARBA" id="ARBA00033298"/>
    </source>
</evidence>
<proteinExistence type="predicted"/>
<dbReference type="EMBL" id="BKBI01000019">
    <property type="protein sequence ID" value="GEQ36674.1"/>
    <property type="molecule type" value="Genomic_DNA"/>
</dbReference>
<keyword evidence="7" id="KW-0456">Lyase</keyword>
<evidence type="ECO:0000256" key="2">
    <source>
        <dbReference type="ARBA" id="ARBA00030291"/>
    </source>
</evidence>
<sequence length="127" mass="14520">MPKKALHTCIRVKDLDKSIKFYEDVLGMEITKKADYPDDKFTLVYLALPGDDYEVELTYNYNQEEPYEIGNGYGHIAISVDDLKATHDEYSKTSYEVTDLKGLSDGAANYFFIKDPDGYKIEVIQAK</sequence>
<dbReference type="Proteomes" id="UP000887127">
    <property type="component" value="Unassembled WGS sequence"/>
</dbReference>
<dbReference type="PANTHER" id="PTHR46036:SF5">
    <property type="entry name" value="LACTOYLGLUTATHIONE LYASE"/>
    <property type="match status" value="1"/>
</dbReference>
<evidence type="ECO:0000259" key="6">
    <source>
        <dbReference type="PROSITE" id="PS51819"/>
    </source>
</evidence>
<evidence type="ECO:0000313" key="7">
    <source>
        <dbReference type="EMBL" id="GEQ36674.1"/>
    </source>
</evidence>
<evidence type="ECO:0000256" key="3">
    <source>
        <dbReference type="ARBA" id="ARBA00030892"/>
    </source>
</evidence>
<dbReference type="InterPro" id="IPR037523">
    <property type="entry name" value="VOC_core"/>
</dbReference>
<reference evidence="7" key="1">
    <citation type="submission" date="2019-08" db="EMBL/GenBank/DDBJ databases">
        <title>Marinilactibacillus psychrotolerans M13-2T whole genome sequencing project.</title>
        <authorList>
            <person name="Ishikawa M."/>
            <person name="Suzuki T."/>
            <person name="Matsutani M."/>
        </authorList>
    </citation>
    <scope>NUCLEOTIDE SEQUENCE</scope>
    <source>
        <strain evidence="7">M13-2T</strain>
    </source>
</reference>
<dbReference type="GO" id="GO:0004462">
    <property type="term" value="F:lactoylglutathione lyase activity"/>
    <property type="evidence" value="ECO:0007669"/>
    <property type="project" value="InterPro"/>
</dbReference>
<dbReference type="PROSITE" id="PS00935">
    <property type="entry name" value="GLYOXALASE_I_2"/>
    <property type="match status" value="1"/>
</dbReference>
<dbReference type="GO" id="GO:0005737">
    <property type="term" value="C:cytoplasm"/>
    <property type="evidence" value="ECO:0007669"/>
    <property type="project" value="TreeGrafter"/>
</dbReference>
<keyword evidence="1" id="KW-0479">Metal-binding</keyword>
<dbReference type="AlphaFoldDB" id="A0AAV3X0F9"/>
<dbReference type="InterPro" id="IPR004360">
    <property type="entry name" value="Glyas_Fos-R_dOase_dom"/>
</dbReference>
<dbReference type="SUPFAM" id="SSF54593">
    <property type="entry name" value="Glyoxalase/Bleomycin resistance protein/Dihydroxybiphenyl dioxygenase"/>
    <property type="match status" value="1"/>
</dbReference>
<organism evidence="7 8">
    <name type="scientific">Marinilactibacillus psychrotolerans</name>
    <dbReference type="NCBI Taxonomy" id="191770"/>
    <lineage>
        <taxon>Bacteria</taxon>
        <taxon>Bacillati</taxon>
        <taxon>Bacillota</taxon>
        <taxon>Bacilli</taxon>
        <taxon>Lactobacillales</taxon>
        <taxon>Carnobacteriaceae</taxon>
        <taxon>Marinilactibacillus</taxon>
    </lineage>
</organism>
<gene>
    <name evidence="7" type="ORF">M132T_21820</name>
</gene>
<dbReference type="InterPro" id="IPR029068">
    <property type="entry name" value="Glyas_Bleomycin-R_OHBP_Dase"/>
</dbReference>
<dbReference type="GO" id="GO:0019243">
    <property type="term" value="P:methylglyoxal catabolic process to D-lactate via S-lactoyl-glutathione"/>
    <property type="evidence" value="ECO:0007669"/>
    <property type="project" value="TreeGrafter"/>
</dbReference>
<dbReference type="Gene3D" id="3.10.180.10">
    <property type="entry name" value="2,3-Dihydroxybiphenyl 1,2-Dioxygenase, domain 1"/>
    <property type="match status" value="1"/>
</dbReference>